<reference evidence="1" key="2">
    <citation type="submission" date="2020-05" db="EMBL/GenBank/DDBJ databases">
        <authorList>
            <person name="Kim H.-S."/>
            <person name="Proctor R.H."/>
            <person name="Brown D.W."/>
        </authorList>
    </citation>
    <scope>NUCLEOTIDE SEQUENCE</scope>
    <source>
        <strain evidence="1">NRRL 20472</strain>
    </source>
</reference>
<dbReference type="AlphaFoldDB" id="A0A8H4U5P8"/>
<gene>
    <name evidence="1" type="ORF">FSARC_2687</name>
</gene>
<protein>
    <submittedName>
        <fullName evidence="1">Uncharacterized protein</fullName>
    </submittedName>
</protein>
<evidence type="ECO:0000313" key="2">
    <source>
        <dbReference type="Proteomes" id="UP000622797"/>
    </source>
</evidence>
<reference evidence="1" key="1">
    <citation type="journal article" date="2020" name="BMC Genomics">
        <title>Correction to: Identification and distribution of gene clusters required for synthesis of sphingolipid metabolism inhibitors in diverse species of the filamentous fungus Fusarium.</title>
        <authorList>
            <person name="Kim H.S."/>
            <person name="Lohmar J.M."/>
            <person name="Busman M."/>
            <person name="Brown D.W."/>
            <person name="Naumann T.A."/>
            <person name="Divon H.H."/>
            <person name="Lysoe E."/>
            <person name="Uhlig S."/>
            <person name="Proctor R.H."/>
        </authorList>
    </citation>
    <scope>NUCLEOTIDE SEQUENCE</scope>
    <source>
        <strain evidence="1">NRRL 20472</strain>
    </source>
</reference>
<dbReference type="OrthoDB" id="5038030at2759"/>
<proteinExistence type="predicted"/>
<sequence length="198" mass="22699">MVRVIHGGGGGLGSDRPRKLLSPQRKDKLVVSLKLHPSVLGRATPKCCALANPLVKTTDRETAHESLRKELDTYQFNYLNQLISEKKSELTQLNIEYSKIVDNVHNYEKVHNMHFKSFQRNLADAYESQIATCEPEPDDDEVRRFLKDDIVTLRGAVENWRRILIKAKQDASSKKHLMSIITKDLKVLEEELHLFHGT</sequence>
<evidence type="ECO:0000313" key="1">
    <source>
        <dbReference type="EMBL" id="KAF4970222.1"/>
    </source>
</evidence>
<name>A0A8H4U5P8_9HYPO</name>
<dbReference type="Proteomes" id="UP000622797">
    <property type="component" value="Unassembled WGS sequence"/>
</dbReference>
<dbReference type="EMBL" id="JABEXW010000132">
    <property type="protein sequence ID" value="KAF4970222.1"/>
    <property type="molecule type" value="Genomic_DNA"/>
</dbReference>
<comment type="caution">
    <text evidence="1">The sequence shown here is derived from an EMBL/GenBank/DDBJ whole genome shotgun (WGS) entry which is preliminary data.</text>
</comment>
<organism evidence="1 2">
    <name type="scientific">Fusarium sarcochroum</name>
    <dbReference type="NCBI Taxonomy" id="1208366"/>
    <lineage>
        <taxon>Eukaryota</taxon>
        <taxon>Fungi</taxon>
        <taxon>Dikarya</taxon>
        <taxon>Ascomycota</taxon>
        <taxon>Pezizomycotina</taxon>
        <taxon>Sordariomycetes</taxon>
        <taxon>Hypocreomycetidae</taxon>
        <taxon>Hypocreales</taxon>
        <taxon>Nectriaceae</taxon>
        <taxon>Fusarium</taxon>
        <taxon>Fusarium lateritium species complex</taxon>
    </lineage>
</organism>
<keyword evidence="2" id="KW-1185">Reference proteome</keyword>
<accession>A0A8H4U5P8</accession>